<dbReference type="SUPFAM" id="SSF51905">
    <property type="entry name" value="FAD/NAD(P)-binding domain"/>
    <property type="match status" value="1"/>
</dbReference>
<dbReference type="PANTHER" id="PTHR43400:SF10">
    <property type="entry name" value="3-OXOSTEROID 1-DEHYDROGENASE"/>
    <property type="match status" value="1"/>
</dbReference>
<evidence type="ECO:0000256" key="4">
    <source>
        <dbReference type="ARBA" id="ARBA00023002"/>
    </source>
</evidence>
<keyword evidence="3" id="KW-0274">FAD</keyword>
<evidence type="ECO:0000259" key="5">
    <source>
        <dbReference type="Pfam" id="PF00890"/>
    </source>
</evidence>
<dbReference type="Gene3D" id="3.50.50.60">
    <property type="entry name" value="FAD/NAD(P)-binding domain"/>
    <property type="match status" value="2"/>
</dbReference>
<sequence>MTEQAFDEVFDFVSVGSGGGSMVSALLMRSLGKSVVVLEKMPRIGGTTSRSGGVMWIPNNRFMKEDGVEDSYEKSMAYMEATAGQSLDAPGTTPAKRSAYVTEGPKMVDFLVDNGIKLGRAPWWPDYYDDRPGGSVPGRTVIADLFNSNELGPWRDKLEPNFLGNTPARLFEGFEIGLAKHSWQGKRDLLKVGMRMILAKLTGKRWVTAGGALQGRMLQASLKAGVDLRVDSKVSSFIRDESGAVKGVVTEKNGKPWRVGANLGVLVNAGGFSHNQEMRDKYQPGTSAKWTAATPGSTGEMILEMQKIGAALGQMEEMVGNQMSIPPGKENQGNGVALGELAGGQTHYAKPHSIVVDQSGVRYMNEGGSYMEFCQNMLKRDKVVPAVHSWWIGDQKGRNDYHGGTPPKAWLESGFFKQADTIEELADLIGVDRNILRQTVDRFNADARAGVDGEFGRGNRAYDNFLGNFHRKDGSHTLGPIETGPFYAAPVVPGDVGTYGGVVTDENARVLRDDGSVIPGLYATGISTASVMGRIYPGAGSSVGPSFVFGWIAAKHAANASNIA</sequence>
<protein>
    <submittedName>
        <fullName evidence="6">FAD-binding protein</fullName>
    </submittedName>
</protein>
<dbReference type="PANTHER" id="PTHR43400">
    <property type="entry name" value="FUMARATE REDUCTASE"/>
    <property type="match status" value="1"/>
</dbReference>
<dbReference type="Gene3D" id="3.90.700.10">
    <property type="entry name" value="Succinate dehydrogenase/fumarate reductase flavoprotein, catalytic domain"/>
    <property type="match status" value="1"/>
</dbReference>
<dbReference type="InterPro" id="IPR003953">
    <property type="entry name" value="FAD-dep_OxRdtase_2_FAD-bd"/>
</dbReference>
<evidence type="ECO:0000313" key="7">
    <source>
        <dbReference type="Proteomes" id="UP001361239"/>
    </source>
</evidence>
<dbReference type="InterPro" id="IPR050315">
    <property type="entry name" value="FAD-oxidoreductase_2"/>
</dbReference>
<dbReference type="InterPro" id="IPR036188">
    <property type="entry name" value="FAD/NAD-bd_sf"/>
</dbReference>
<feature type="domain" description="FAD-dependent oxidoreductase 2 FAD-binding" evidence="5">
    <location>
        <begin position="12"/>
        <end position="543"/>
    </location>
</feature>
<comment type="caution">
    <text evidence="6">The sequence shown here is derived from an EMBL/GenBank/DDBJ whole genome shotgun (WGS) entry which is preliminary data.</text>
</comment>
<dbReference type="InterPro" id="IPR027477">
    <property type="entry name" value="Succ_DH/fumarate_Rdtase_cat_sf"/>
</dbReference>
<dbReference type="EMBL" id="JBBHJZ010000001">
    <property type="protein sequence ID" value="MEJ5975847.1"/>
    <property type="molecule type" value="Genomic_DNA"/>
</dbReference>
<name>A0ABU8RSV6_9SPHN</name>
<dbReference type="Proteomes" id="UP001361239">
    <property type="component" value="Unassembled WGS sequence"/>
</dbReference>
<dbReference type="Pfam" id="PF00890">
    <property type="entry name" value="FAD_binding_2"/>
    <property type="match status" value="1"/>
</dbReference>
<dbReference type="RefSeq" id="WP_339585776.1">
    <property type="nucleotide sequence ID" value="NZ_JBBHJZ010000001.1"/>
</dbReference>
<evidence type="ECO:0000313" key="6">
    <source>
        <dbReference type="EMBL" id="MEJ5975847.1"/>
    </source>
</evidence>
<evidence type="ECO:0000256" key="1">
    <source>
        <dbReference type="ARBA" id="ARBA00001974"/>
    </source>
</evidence>
<comment type="cofactor">
    <cofactor evidence="1">
        <name>FAD</name>
        <dbReference type="ChEBI" id="CHEBI:57692"/>
    </cofactor>
</comment>
<dbReference type="SUPFAM" id="SSF56425">
    <property type="entry name" value="Succinate dehydrogenase/fumarate reductase flavoprotein, catalytic domain"/>
    <property type="match status" value="1"/>
</dbReference>
<accession>A0ABU8RSV6</accession>
<evidence type="ECO:0000256" key="3">
    <source>
        <dbReference type="ARBA" id="ARBA00022827"/>
    </source>
</evidence>
<keyword evidence="2" id="KW-0285">Flavoprotein</keyword>
<keyword evidence="7" id="KW-1185">Reference proteome</keyword>
<proteinExistence type="predicted"/>
<keyword evidence="4" id="KW-0560">Oxidoreductase</keyword>
<evidence type="ECO:0000256" key="2">
    <source>
        <dbReference type="ARBA" id="ARBA00022630"/>
    </source>
</evidence>
<organism evidence="6 7">
    <name type="scientific">Novosphingobium anseongense</name>
    <dbReference type="NCBI Taxonomy" id="3133436"/>
    <lineage>
        <taxon>Bacteria</taxon>
        <taxon>Pseudomonadati</taxon>
        <taxon>Pseudomonadota</taxon>
        <taxon>Alphaproteobacteria</taxon>
        <taxon>Sphingomonadales</taxon>
        <taxon>Sphingomonadaceae</taxon>
        <taxon>Novosphingobium</taxon>
    </lineage>
</organism>
<reference evidence="6 7" key="1">
    <citation type="submission" date="2024-03" db="EMBL/GenBank/DDBJ databases">
        <authorList>
            <person name="Jo J.-H."/>
        </authorList>
    </citation>
    <scope>NUCLEOTIDE SEQUENCE [LARGE SCALE GENOMIC DNA]</scope>
    <source>
        <strain evidence="6 7">PS1R-30</strain>
    </source>
</reference>
<gene>
    <name evidence="6" type="ORF">WG901_04325</name>
</gene>